<dbReference type="SUPFAM" id="SSF50370">
    <property type="entry name" value="Ricin B-like lectins"/>
    <property type="match status" value="1"/>
</dbReference>
<reference evidence="2" key="1">
    <citation type="submission" date="2022-10" db="EMBL/GenBank/DDBJ databases">
        <title>The complete genomes of actinobacterial strains from the NBC collection.</title>
        <authorList>
            <person name="Joergensen T.S."/>
            <person name="Alvarez Arevalo M."/>
            <person name="Sterndorff E.B."/>
            <person name="Faurdal D."/>
            <person name="Vuksanovic O."/>
            <person name="Mourched A.-S."/>
            <person name="Charusanti P."/>
            <person name="Shaw S."/>
            <person name="Blin K."/>
            <person name="Weber T."/>
        </authorList>
    </citation>
    <scope>NUCLEOTIDE SEQUENCE</scope>
    <source>
        <strain evidence="2">NBC_00668</strain>
    </source>
</reference>
<dbReference type="CDD" id="cd00161">
    <property type="entry name" value="beta-trefoil_Ricin-like"/>
    <property type="match status" value="1"/>
</dbReference>
<gene>
    <name evidence="2" type="ORF">OG515_00985</name>
</gene>
<evidence type="ECO:0000259" key="1">
    <source>
        <dbReference type="Pfam" id="PF14200"/>
    </source>
</evidence>
<dbReference type="Gene3D" id="2.80.10.50">
    <property type="match status" value="1"/>
</dbReference>
<dbReference type="InterPro" id="IPR035992">
    <property type="entry name" value="Ricin_B-like_lectins"/>
</dbReference>
<feature type="domain" description="Ricin B lectin" evidence="1">
    <location>
        <begin position="6"/>
        <end position="53"/>
    </location>
</feature>
<dbReference type="PROSITE" id="PS50231">
    <property type="entry name" value="RICIN_B_LECTIN"/>
    <property type="match status" value="1"/>
</dbReference>
<sequence>MLGKSNHQLVADHSGKCLEVSNVSTTAGSLIHQWTCDPACALGTKRNQIWRLQGKSRHPGRRHLCTAGVPPRVVSAA</sequence>
<organism evidence="2 3">
    <name type="scientific">Streptomyces melanogenes</name>
    <dbReference type="NCBI Taxonomy" id="67326"/>
    <lineage>
        <taxon>Bacteria</taxon>
        <taxon>Bacillati</taxon>
        <taxon>Actinomycetota</taxon>
        <taxon>Actinomycetes</taxon>
        <taxon>Kitasatosporales</taxon>
        <taxon>Streptomycetaceae</taxon>
        <taxon>Streptomyces</taxon>
    </lineage>
</organism>
<protein>
    <submittedName>
        <fullName evidence="2">RICIN domain-containing protein</fullName>
    </submittedName>
</protein>
<dbReference type="RefSeq" id="WP_329394776.1">
    <property type="nucleotide sequence ID" value="NZ_CP109019.1"/>
</dbReference>
<dbReference type="EMBL" id="CP109019">
    <property type="protein sequence ID" value="WUT80857.1"/>
    <property type="molecule type" value="Genomic_DNA"/>
</dbReference>
<keyword evidence="3" id="KW-1185">Reference proteome</keyword>
<dbReference type="InterPro" id="IPR000772">
    <property type="entry name" value="Ricin_B_lectin"/>
</dbReference>
<accession>A0ABZ1XDJ3</accession>
<proteinExistence type="predicted"/>
<evidence type="ECO:0000313" key="3">
    <source>
        <dbReference type="Proteomes" id="UP001432060"/>
    </source>
</evidence>
<dbReference type="Proteomes" id="UP001432060">
    <property type="component" value="Chromosome"/>
</dbReference>
<evidence type="ECO:0000313" key="2">
    <source>
        <dbReference type="EMBL" id="WUT80857.1"/>
    </source>
</evidence>
<name>A0ABZ1XDJ3_9ACTN</name>
<dbReference type="Pfam" id="PF14200">
    <property type="entry name" value="RicinB_lectin_2"/>
    <property type="match status" value="1"/>
</dbReference>